<dbReference type="Proteomes" id="UP001649381">
    <property type="component" value="Unassembled WGS sequence"/>
</dbReference>
<dbReference type="RefSeq" id="WP_236334686.1">
    <property type="nucleotide sequence ID" value="NZ_JAKIJS010000001.1"/>
</dbReference>
<name>A0ABS9H2J8_9BACL</name>
<feature type="region of interest" description="Disordered" evidence="1">
    <location>
        <begin position="60"/>
        <end position="79"/>
    </location>
</feature>
<gene>
    <name evidence="2" type="ORF">L2716_11390</name>
</gene>
<reference evidence="2 3" key="1">
    <citation type="submission" date="2022-01" db="EMBL/GenBank/DDBJ databases">
        <title>Alkalihalobacillus sp. EGI L200015, a novel bacterium isolated from a salt lake sediment.</title>
        <authorList>
            <person name="Gao L."/>
            <person name="Fang B.-Z."/>
            <person name="Li W.-J."/>
        </authorList>
    </citation>
    <scope>NUCLEOTIDE SEQUENCE [LARGE SCALE GENOMIC DNA]</scope>
    <source>
        <strain evidence="2 3">KCTC 12718</strain>
    </source>
</reference>
<evidence type="ECO:0000313" key="2">
    <source>
        <dbReference type="EMBL" id="MCF6138331.1"/>
    </source>
</evidence>
<evidence type="ECO:0008006" key="4">
    <source>
        <dbReference type="Google" id="ProtNLM"/>
    </source>
</evidence>
<evidence type="ECO:0000256" key="1">
    <source>
        <dbReference type="SAM" id="MobiDB-lite"/>
    </source>
</evidence>
<protein>
    <recommendedName>
        <fullName evidence="4">NERD domain-containing protein</fullName>
    </recommendedName>
</protein>
<proteinExistence type="predicted"/>
<dbReference type="EMBL" id="JAKIJS010000001">
    <property type="protein sequence ID" value="MCF6138331.1"/>
    <property type="molecule type" value="Genomic_DNA"/>
</dbReference>
<accession>A0ABS9H2J8</accession>
<comment type="caution">
    <text evidence="2">The sequence shown here is derived from an EMBL/GenBank/DDBJ whole genome shotgun (WGS) entry which is preliminary data.</text>
</comment>
<sequence>MAQLLKIEDCVSRYEQDVFRYTGQYIRLKKERWNRVKINWESEKNSNLTDDILEETKPPKKWWQRKAEPSETEPTEPINKTYTPITLTALKKNFKEELYNFQLKWASATIREQSRISNRVRNHSFLRYMLMDLPDNYLVLYKPIVRLKKAETQLDVIIIGPDSIQAIVQMNANEQETIHPTQGRFWEIERKGEKNRIISPVSAVQRMNYFIESIIDQASSEMKFTYTILAENSYINRSNIPPYIQVVDKSVYEQWSDQLKRQPSPIKYKQLKAAKTLLDHCVTTSYLRPEWESAQEPWQQIDVD</sequence>
<organism evidence="2 3">
    <name type="scientific">Pseudalkalibacillus berkeleyi</name>
    <dbReference type="NCBI Taxonomy" id="1069813"/>
    <lineage>
        <taxon>Bacteria</taxon>
        <taxon>Bacillati</taxon>
        <taxon>Bacillota</taxon>
        <taxon>Bacilli</taxon>
        <taxon>Bacillales</taxon>
        <taxon>Fictibacillaceae</taxon>
        <taxon>Pseudalkalibacillus</taxon>
    </lineage>
</organism>
<evidence type="ECO:0000313" key="3">
    <source>
        <dbReference type="Proteomes" id="UP001649381"/>
    </source>
</evidence>
<keyword evidence="3" id="KW-1185">Reference proteome</keyword>